<reference evidence="2" key="1">
    <citation type="submission" date="2014-07" db="EMBL/GenBank/DDBJ databases">
        <authorList>
            <person name="Martin A.A"/>
            <person name="De Silva N."/>
        </authorList>
    </citation>
    <scope>NUCLEOTIDE SEQUENCE</scope>
</reference>
<organism evidence="2 3">
    <name type="scientific">Strongyloides venezuelensis</name>
    <name type="common">Threadworm</name>
    <dbReference type="NCBI Taxonomy" id="75913"/>
    <lineage>
        <taxon>Eukaryota</taxon>
        <taxon>Metazoa</taxon>
        <taxon>Ecdysozoa</taxon>
        <taxon>Nematoda</taxon>
        <taxon>Chromadorea</taxon>
        <taxon>Rhabditida</taxon>
        <taxon>Tylenchina</taxon>
        <taxon>Panagrolaimomorpha</taxon>
        <taxon>Strongyloidoidea</taxon>
        <taxon>Strongyloididae</taxon>
        <taxon>Strongyloides</taxon>
    </lineage>
</organism>
<evidence type="ECO:0000313" key="3">
    <source>
        <dbReference type="WBParaSite" id="SVE_1079400.1"/>
    </source>
</evidence>
<evidence type="ECO:0000313" key="2">
    <source>
        <dbReference type="Proteomes" id="UP000035680"/>
    </source>
</evidence>
<dbReference type="WBParaSite" id="SVE_1079400.1">
    <property type="protein sequence ID" value="SVE_1079400.1"/>
    <property type="gene ID" value="SVE_1079400"/>
</dbReference>
<name>A0A0K0FNU3_STRVS</name>
<evidence type="ECO:0000256" key="1">
    <source>
        <dbReference type="SAM" id="Coils"/>
    </source>
</evidence>
<reference evidence="3" key="2">
    <citation type="submission" date="2015-08" db="UniProtKB">
        <authorList>
            <consortium name="WormBaseParasite"/>
        </authorList>
    </citation>
    <scope>IDENTIFICATION</scope>
</reference>
<proteinExistence type="predicted"/>
<protein>
    <submittedName>
        <fullName evidence="3">Uncharacterized protein</fullName>
    </submittedName>
</protein>
<dbReference type="AlphaFoldDB" id="A0A0K0FNU3"/>
<dbReference type="Proteomes" id="UP000035680">
    <property type="component" value="Unassembled WGS sequence"/>
</dbReference>
<feature type="coiled-coil region" evidence="1">
    <location>
        <begin position="12"/>
        <end position="60"/>
    </location>
</feature>
<accession>A0A0K0FNU3</accession>
<keyword evidence="2" id="KW-1185">Reference proteome</keyword>
<keyword evidence="1" id="KW-0175">Coiled coil</keyword>
<sequence length="204" mass="23710">MTENLDNIKPEVKNENHTVLKNETRLQELERKLEQKLADLERREENIKKMEDEVSRLSKLYSEKIGNFQSSIDLEKSSLSGIHHQQNAHANQLSTFKEPAMSMLRTQEPGDTPMLLNKKPVSNTLLSTSTSLPNENQTPYKSVLRTQNVNNCQSDIRSEMPRSMETETIKSYIEEFQNPRHQSTPMFKNSYEETKKKTILQDIK</sequence>